<accession>A0A1Q5U7M1</accession>
<dbReference type="Pfam" id="PF13714">
    <property type="entry name" value="PEP_mutase"/>
    <property type="match status" value="1"/>
</dbReference>
<reference evidence="2 3" key="1">
    <citation type="submission" date="2016-09" db="EMBL/GenBank/DDBJ databases">
        <title>Xenorhabdus thuongxuanensis sp. nov. and Xenorhabdus eapokensis sp. nov., isolated from Steinernema species.</title>
        <authorList>
            <person name="Kaempfer P."/>
            <person name="Tobias N.J."/>
            <person name="Phan Ke L."/>
            <person name="Bode H.B."/>
            <person name="Glaeser S.P."/>
        </authorList>
    </citation>
    <scope>NUCLEOTIDE SEQUENCE [LARGE SCALE GENOMIC DNA]</scope>
    <source>
        <strain evidence="2 3">30TX1</strain>
    </source>
</reference>
<dbReference type="InterPro" id="IPR015813">
    <property type="entry name" value="Pyrv/PenolPyrv_kinase-like_dom"/>
</dbReference>
<dbReference type="OrthoDB" id="9785398at2"/>
<dbReference type="InterPro" id="IPR040442">
    <property type="entry name" value="Pyrv_kinase-like_dom_sf"/>
</dbReference>
<keyword evidence="3" id="KW-1185">Reference proteome</keyword>
<proteinExistence type="predicted"/>
<dbReference type="SUPFAM" id="SSF51621">
    <property type="entry name" value="Phosphoenolpyruvate/pyruvate domain"/>
    <property type="match status" value="1"/>
</dbReference>
<name>A0A1Q5U7M1_9GAMM</name>
<dbReference type="GO" id="GO:0003824">
    <property type="term" value="F:catalytic activity"/>
    <property type="evidence" value="ECO:0007669"/>
    <property type="project" value="InterPro"/>
</dbReference>
<dbReference type="EMBL" id="MKGR01000003">
    <property type="protein sequence ID" value="OKP08477.1"/>
    <property type="molecule type" value="Genomic_DNA"/>
</dbReference>
<evidence type="ECO:0000313" key="2">
    <source>
        <dbReference type="EMBL" id="OKP08477.1"/>
    </source>
</evidence>
<dbReference type="GO" id="GO:0046872">
    <property type="term" value="F:metal ion binding"/>
    <property type="evidence" value="ECO:0007669"/>
    <property type="project" value="UniProtKB-KW"/>
</dbReference>
<comment type="caution">
    <text evidence="2">The sequence shown here is derived from an EMBL/GenBank/DDBJ whole genome shotgun (WGS) entry which is preliminary data.</text>
</comment>
<dbReference type="PANTHER" id="PTHR42905">
    <property type="entry name" value="PHOSPHOENOLPYRUVATE CARBOXYLASE"/>
    <property type="match status" value="1"/>
</dbReference>
<dbReference type="RefSeq" id="WP_074018878.1">
    <property type="nucleotide sequence ID" value="NZ_CAWMWP010000054.1"/>
</dbReference>
<organism evidence="2 3">
    <name type="scientific">Xenorhabdus thuongxuanensis</name>
    <dbReference type="NCBI Taxonomy" id="1873484"/>
    <lineage>
        <taxon>Bacteria</taxon>
        <taxon>Pseudomonadati</taxon>
        <taxon>Pseudomonadota</taxon>
        <taxon>Gammaproteobacteria</taxon>
        <taxon>Enterobacterales</taxon>
        <taxon>Morganellaceae</taxon>
        <taxon>Xenorhabdus</taxon>
    </lineage>
</organism>
<sequence>MNFTKLHYQNKPLLIANVWDADSAMIAQQVGYQALGTSSAAIAATLGYEDGEAMSFDELLYIVSRIKSISDLPLSVDVEAGFGRTANEITTNLKRLSQLGVVGINLEYSKVINGIRQLFDKLGELGVNRISMGNFIHSAIQSKLKDLMLNIKSQQSFSGVFTHESYR</sequence>
<dbReference type="AlphaFoldDB" id="A0A1Q5U7M1"/>
<evidence type="ECO:0000313" key="3">
    <source>
        <dbReference type="Proteomes" id="UP000186277"/>
    </source>
</evidence>
<evidence type="ECO:0000256" key="1">
    <source>
        <dbReference type="ARBA" id="ARBA00022723"/>
    </source>
</evidence>
<gene>
    <name evidence="2" type="ORF">Xentx_00687</name>
</gene>
<keyword evidence="1" id="KW-0479">Metal-binding</keyword>
<dbReference type="PANTHER" id="PTHR42905:SF16">
    <property type="entry name" value="CARBOXYPHOSPHONOENOLPYRUVATE PHOSPHONOMUTASE-LIKE PROTEIN (AFU_ORTHOLOGUE AFUA_5G07230)"/>
    <property type="match status" value="1"/>
</dbReference>
<dbReference type="InterPro" id="IPR039556">
    <property type="entry name" value="ICL/PEPM"/>
</dbReference>
<dbReference type="CDD" id="cd00377">
    <property type="entry name" value="ICL_PEPM"/>
    <property type="match status" value="1"/>
</dbReference>
<dbReference type="Proteomes" id="UP000186277">
    <property type="component" value="Unassembled WGS sequence"/>
</dbReference>
<dbReference type="Gene3D" id="3.20.20.60">
    <property type="entry name" value="Phosphoenolpyruvate-binding domains"/>
    <property type="match status" value="1"/>
</dbReference>
<protein>
    <submittedName>
        <fullName evidence="2">Carboxyvinyl-carboxyphosphonate phosphorylmutase</fullName>
    </submittedName>
</protein>